<dbReference type="GO" id="GO:0016747">
    <property type="term" value="F:acyltransferase activity, transferring groups other than amino-acyl groups"/>
    <property type="evidence" value="ECO:0007669"/>
    <property type="project" value="InterPro"/>
</dbReference>
<reference evidence="2" key="2">
    <citation type="submission" date="2023-01" db="EMBL/GenBank/DDBJ databases">
        <authorList>
            <person name="Sun Q."/>
            <person name="Evtushenko L."/>
        </authorList>
    </citation>
    <scope>NUCLEOTIDE SEQUENCE</scope>
    <source>
        <strain evidence="2">VKM B-2347</strain>
    </source>
</reference>
<accession>A0A9W6J1X5</accession>
<sequence length="166" mass="17664">MTSLPLAILHEQPGDEAAIDRLQERAFGPGRYARSAYRLREGAPALRELSFVARVGAMLVGSNRMTPILIGRTPALLLGPLVVDPAFRSRGIGGALIAASVTAAEQAGHRLVLLVGDEPYYGRLGFSRAPEGRIELPGPVDPARLLWRPLVAEAEADVAGEVRPAV</sequence>
<dbReference type="Proteomes" id="UP001143372">
    <property type="component" value="Unassembled WGS sequence"/>
</dbReference>
<evidence type="ECO:0000313" key="3">
    <source>
        <dbReference type="Proteomes" id="UP001143372"/>
    </source>
</evidence>
<proteinExistence type="predicted"/>
<dbReference type="RefSeq" id="WP_271169543.1">
    <property type="nucleotide sequence ID" value="NZ_BSFI01000021.1"/>
</dbReference>
<dbReference type="EMBL" id="BSFI01000021">
    <property type="protein sequence ID" value="GLK69316.1"/>
    <property type="molecule type" value="Genomic_DNA"/>
</dbReference>
<organism evidence="2 3">
    <name type="scientific">Hansschlegelia plantiphila</name>
    <dbReference type="NCBI Taxonomy" id="374655"/>
    <lineage>
        <taxon>Bacteria</taxon>
        <taxon>Pseudomonadati</taxon>
        <taxon>Pseudomonadota</taxon>
        <taxon>Alphaproteobacteria</taxon>
        <taxon>Hyphomicrobiales</taxon>
        <taxon>Methylopilaceae</taxon>
        <taxon>Hansschlegelia</taxon>
    </lineage>
</organism>
<dbReference type="PROSITE" id="PS51186">
    <property type="entry name" value="GNAT"/>
    <property type="match status" value="1"/>
</dbReference>
<dbReference type="Pfam" id="PF13508">
    <property type="entry name" value="Acetyltransf_7"/>
    <property type="match status" value="1"/>
</dbReference>
<protein>
    <submittedName>
        <fullName evidence="2">N-acetyltransferase</fullName>
    </submittedName>
</protein>
<keyword evidence="3" id="KW-1185">Reference proteome</keyword>
<reference evidence="2" key="1">
    <citation type="journal article" date="2014" name="Int. J. Syst. Evol. Microbiol.">
        <title>Complete genome sequence of Corynebacterium casei LMG S-19264T (=DSM 44701T), isolated from a smear-ripened cheese.</title>
        <authorList>
            <consortium name="US DOE Joint Genome Institute (JGI-PGF)"/>
            <person name="Walter F."/>
            <person name="Albersmeier A."/>
            <person name="Kalinowski J."/>
            <person name="Ruckert C."/>
        </authorList>
    </citation>
    <scope>NUCLEOTIDE SEQUENCE</scope>
    <source>
        <strain evidence="2">VKM B-2347</strain>
    </source>
</reference>
<dbReference type="Gene3D" id="3.40.630.30">
    <property type="match status" value="1"/>
</dbReference>
<dbReference type="SUPFAM" id="SSF55729">
    <property type="entry name" value="Acyl-CoA N-acyltransferases (Nat)"/>
    <property type="match status" value="1"/>
</dbReference>
<name>A0A9W6J1X5_9HYPH</name>
<dbReference type="CDD" id="cd04301">
    <property type="entry name" value="NAT_SF"/>
    <property type="match status" value="1"/>
</dbReference>
<gene>
    <name evidence="2" type="ORF">GCM10008179_29540</name>
</gene>
<evidence type="ECO:0000259" key="1">
    <source>
        <dbReference type="PROSITE" id="PS51186"/>
    </source>
</evidence>
<feature type="domain" description="N-acetyltransferase" evidence="1">
    <location>
        <begin position="6"/>
        <end position="151"/>
    </location>
</feature>
<dbReference type="InterPro" id="IPR000182">
    <property type="entry name" value="GNAT_dom"/>
</dbReference>
<dbReference type="AlphaFoldDB" id="A0A9W6J1X5"/>
<comment type="caution">
    <text evidence="2">The sequence shown here is derived from an EMBL/GenBank/DDBJ whole genome shotgun (WGS) entry which is preliminary data.</text>
</comment>
<dbReference type="InterPro" id="IPR016181">
    <property type="entry name" value="Acyl_CoA_acyltransferase"/>
</dbReference>
<evidence type="ECO:0000313" key="2">
    <source>
        <dbReference type="EMBL" id="GLK69316.1"/>
    </source>
</evidence>